<dbReference type="EMBL" id="KN834858">
    <property type="protein sequence ID" value="KIK51646.1"/>
    <property type="molecule type" value="Genomic_DNA"/>
</dbReference>
<feature type="transmembrane region" description="Helical" evidence="1">
    <location>
        <begin position="145"/>
        <end position="164"/>
    </location>
</feature>
<evidence type="ECO:0000256" key="1">
    <source>
        <dbReference type="SAM" id="Phobius"/>
    </source>
</evidence>
<evidence type="ECO:0000313" key="2">
    <source>
        <dbReference type="EMBL" id="KIK51646.1"/>
    </source>
</evidence>
<accession>A0A0D0BBA6</accession>
<proteinExistence type="predicted"/>
<dbReference type="HOGENOM" id="CLU_1594721_0_0_1"/>
<keyword evidence="1" id="KW-0472">Membrane</keyword>
<organism evidence="2 3">
    <name type="scientific">Collybiopsis luxurians FD-317 M1</name>
    <dbReference type="NCBI Taxonomy" id="944289"/>
    <lineage>
        <taxon>Eukaryota</taxon>
        <taxon>Fungi</taxon>
        <taxon>Dikarya</taxon>
        <taxon>Basidiomycota</taxon>
        <taxon>Agaricomycotina</taxon>
        <taxon>Agaricomycetes</taxon>
        <taxon>Agaricomycetidae</taxon>
        <taxon>Agaricales</taxon>
        <taxon>Marasmiineae</taxon>
        <taxon>Omphalotaceae</taxon>
        <taxon>Collybiopsis</taxon>
        <taxon>Collybiopsis luxurians</taxon>
    </lineage>
</organism>
<keyword evidence="1" id="KW-0812">Transmembrane</keyword>
<gene>
    <name evidence="2" type="ORF">GYMLUDRAFT_390463</name>
</gene>
<evidence type="ECO:0000313" key="3">
    <source>
        <dbReference type="Proteomes" id="UP000053593"/>
    </source>
</evidence>
<name>A0A0D0BBA6_9AGAR</name>
<dbReference type="Proteomes" id="UP000053593">
    <property type="component" value="Unassembled WGS sequence"/>
</dbReference>
<dbReference type="AlphaFoldDB" id="A0A0D0BBA6"/>
<feature type="transmembrane region" description="Helical" evidence="1">
    <location>
        <begin position="55"/>
        <end position="80"/>
    </location>
</feature>
<keyword evidence="1" id="KW-1133">Transmembrane helix</keyword>
<protein>
    <submittedName>
        <fullName evidence="2">Unplaced genomic scaffold GYMLUscaffold_110, whole genome shotgun sequence</fullName>
    </submittedName>
</protein>
<keyword evidence="3" id="KW-1185">Reference proteome</keyword>
<sequence length="167" mass="19067">MQFNLTTNIETIKIQKFESPSKRFNSSSSKETFSLSFFLCFTFNSDRRFGPFNHLVHSSILQSSVCVLGVFIALCGFLFLSVCWSRSVSVFSVLFSVLLRILDSRHPARISGLRRPLKFLKSFLIHSPPPPSPPPLSRFSVLPRFFLLPIVVVHRYLWIVFFTGSSS</sequence>
<reference evidence="2 3" key="1">
    <citation type="submission" date="2014-04" db="EMBL/GenBank/DDBJ databases">
        <title>Evolutionary Origins and Diversification of the Mycorrhizal Mutualists.</title>
        <authorList>
            <consortium name="DOE Joint Genome Institute"/>
            <consortium name="Mycorrhizal Genomics Consortium"/>
            <person name="Kohler A."/>
            <person name="Kuo A."/>
            <person name="Nagy L.G."/>
            <person name="Floudas D."/>
            <person name="Copeland A."/>
            <person name="Barry K.W."/>
            <person name="Cichocki N."/>
            <person name="Veneault-Fourrey C."/>
            <person name="LaButti K."/>
            <person name="Lindquist E.A."/>
            <person name="Lipzen A."/>
            <person name="Lundell T."/>
            <person name="Morin E."/>
            <person name="Murat C."/>
            <person name="Riley R."/>
            <person name="Ohm R."/>
            <person name="Sun H."/>
            <person name="Tunlid A."/>
            <person name="Henrissat B."/>
            <person name="Grigoriev I.V."/>
            <person name="Hibbett D.S."/>
            <person name="Martin F."/>
        </authorList>
    </citation>
    <scope>NUCLEOTIDE SEQUENCE [LARGE SCALE GENOMIC DNA]</scope>
    <source>
        <strain evidence="2 3">FD-317 M1</strain>
    </source>
</reference>